<dbReference type="SUPFAM" id="SSF57997">
    <property type="entry name" value="Tropomyosin"/>
    <property type="match status" value="1"/>
</dbReference>
<keyword evidence="1" id="KW-0175">Coiled coil</keyword>
<feature type="region of interest" description="Disordered" evidence="2">
    <location>
        <begin position="353"/>
        <end position="372"/>
    </location>
</feature>
<gene>
    <name evidence="3" type="ORF">DW921_05175</name>
</gene>
<evidence type="ECO:0008006" key="5">
    <source>
        <dbReference type="Google" id="ProtNLM"/>
    </source>
</evidence>
<evidence type="ECO:0000313" key="4">
    <source>
        <dbReference type="Proteomes" id="UP000283855"/>
    </source>
</evidence>
<dbReference type="Proteomes" id="UP000283855">
    <property type="component" value="Unassembled WGS sequence"/>
</dbReference>
<dbReference type="PANTHER" id="PTHR32083">
    <property type="entry name" value="CILIA AND FLAGELLA-ASSOCIATED PROTEIN 58-RELATED"/>
    <property type="match status" value="1"/>
</dbReference>
<name>A0A413T1T2_9BACT</name>
<sequence length="617" mass="70960">MNKYVLQLLKKFAGIDIDELQAEFNRVQGENVKISTQLRHASDKISSMEKQISRLEAEATAYQTSVRENEEKHQKTMGEICLQNKELNSHIDEKDELIKQLQKDISDKGKALEDLQEKYNQLNNSLKVQQDSYEEKIKNLHQDTDTSLQQKEQNLLNARQDIQELQEKIRRTEAERDALSQTVSEKEERLKTTETALNEALIQIQKMDIRYKDSENQNKEAETELTTLRSNIQKLEQQLQQSEASLKGLNTRLDENESRNSQLAFQVEEYTSKNQELLSSLKEAQTYSQKLEKEIDQLKELQDQTETKGQVAENKLAQTLSANKELEAQINEAKEKLTGSENKLKSIAEELKHEQSKRLTAEKQQKETEDKLSSALREITILQETIKALEQEQTSPSAPSQKDTKNTLQELSEQYEYIRITTVRKSQHIFTTKNIHIKNGLFDWGVEGHALILDEEFYIPNEEISRIEGMKNPYSTPEITCDFSNEGNGPEVAETLLTAICCYHPVRITYKDKNGRISLRHLHYICFQPQTNSYSLPYKQMFQEMFSENLDTDHITAICAHHPEARTFIINQIQTIQVFDAFVTTPEGLETLKEGIQLATDNGQAELAEVLSGCIPA</sequence>
<evidence type="ECO:0000256" key="2">
    <source>
        <dbReference type="SAM" id="MobiDB-lite"/>
    </source>
</evidence>
<dbReference type="GO" id="GO:0005856">
    <property type="term" value="C:cytoskeleton"/>
    <property type="evidence" value="ECO:0007669"/>
    <property type="project" value="TreeGrafter"/>
</dbReference>
<dbReference type="AlphaFoldDB" id="A0A413T1T2"/>
<dbReference type="Gene3D" id="1.10.287.1490">
    <property type="match status" value="2"/>
</dbReference>
<organism evidence="3 4">
    <name type="scientific">Phocaeicola coprophilus</name>
    <dbReference type="NCBI Taxonomy" id="387090"/>
    <lineage>
        <taxon>Bacteria</taxon>
        <taxon>Pseudomonadati</taxon>
        <taxon>Bacteroidota</taxon>
        <taxon>Bacteroidia</taxon>
        <taxon>Bacteroidales</taxon>
        <taxon>Bacteroidaceae</taxon>
        <taxon>Phocaeicola</taxon>
    </lineage>
</organism>
<dbReference type="EMBL" id="QSFT01000008">
    <property type="protein sequence ID" value="RHA76913.1"/>
    <property type="molecule type" value="Genomic_DNA"/>
</dbReference>
<dbReference type="PANTHER" id="PTHR32083:SF0">
    <property type="entry name" value="CILIA AND FLAGELLA-ASSOCIATED PROTEIN 58"/>
    <property type="match status" value="1"/>
</dbReference>
<evidence type="ECO:0000256" key="1">
    <source>
        <dbReference type="ARBA" id="ARBA00023054"/>
    </source>
</evidence>
<evidence type="ECO:0000313" key="3">
    <source>
        <dbReference type="EMBL" id="RHA76913.1"/>
    </source>
</evidence>
<protein>
    <recommendedName>
        <fullName evidence="5">M protein repeat protein</fullName>
    </recommendedName>
</protein>
<dbReference type="RefSeq" id="WP_118400144.1">
    <property type="nucleotide sequence ID" value="NZ_CABJGD010000008.1"/>
</dbReference>
<accession>A0A413T1T2</accession>
<proteinExistence type="predicted"/>
<comment type="caution">
    <text evidence="3">The sequence shown here is derived from an EMBL/GenBank/DDBJ whole genome shotgun (WGS) entry which is preliminary data.</text>
</comment>
<reference evidence="3 4" key="1">
    <citation type="submission" date="2018-08" db="EMBL/GenBank/DDBJ databases">
        <title>A genome reference for cultivated species of the human gut microbiota.</title>
        <authorList>
            <person name="Zou Y."/>
            <person name="Xue W."/>
            <person name="Luo G."/>
        </authorList>
    </citation>
    <scope>NUCLEOTIDE SEQUENCE [LARGE SCALE GENOMIC DNA]</scope>
    <source>
        <strain evidence="3 4">AM42-38</strain>
    </source>
</reference>